<reference evidence="1 2" key="1">
    <citation type="submission" date="2013-01" db="EMBL/GenBank/DDBJ databases">
        <authorList>
            <person name="Harkins D.M."/>
            <person name="Durkin A.S."/>
            <person name="Brinkac L.M."/>
            <person name="Haft D.H."/>
            <person name="Selengut J.D."/>
            <person name="Sanka R."/>
            <person name="DePew J."/>
            <person name="Purushe J."/>
            <person name="Tulsiani S.M."/>
            <person name="Graham G.C."/>
            <person name="Burns M.-A."/>
            <person name="Dohnt M.F."/>
            <person name="Smythe L.D."/>
            <person name="McKay D.B."/>
            <person name="Craig S.B."/>
            <person name="Vinetz J.M."/>
            <person name="Sutton G.G."/>
            <person name="Nierman W.C."/>
            <person name="Fouts D.E."/>
        </authorList>
    </citation>
    <scope>NUCLEOTIDE SEQUENCE [LARGE SCALE GENOMIC DNA]</scope>
    <source>
        <strain evidence="1 2">LT2116</strain>
    </source>
</reference>
<evidence type="ECO:0000313" key="1">
    <source>
        <dbReference type="EMBL" id="EMF81109.1"/>
    </source>
</evidence>
<name>M3G586_9LEPT</name>
<accession>M3G586</accession>
<gene>
    <name evidence="1" type="ORF">LEP1GSC188_3430</name>
</gene>
<dbReference type="AlphaFoldDB" id="M3G586"/>
<proteinExistence type="predicted"/>
<dbReference type="Proteomes" id="UP000011770">
    <property type="component" value="Unassembled WGS sequence"/>
</dbReference>
<protein>
    <submittedName>
        <fullName evidence="1">Uncharacterized protein</fullName>
    </submittedName>
</protein>
<organism evidence="1 2">
    <name type="scientific">Leptospira weilii serovar Topaz str. LT2116</name>
    <dbReference type="NCBI Taxonomy" id="1088540"/>
    <lineage>
        <taxon>Bacteria</taxon>
        <taxon>Pseudomonadati</taxon>
        <taxon>Spirochaetota</taxon>
        <taxon>Spirochaetia</taxon>
        <taxon>Leptospirales</taxon>
        <taxon>Leptospiraceae</taxon>
        <taxon>Leptospira</taxon>
    </lineage>
</organism>
<sequence length="49" mass="5963">MKKLTERKSEAQRGEYHSKKVCRHAFSGTKSRLMFMEMYRFEFFDSKHG</sequence>
<comment type="caution">
    <text evidence="1">The sequence shown here is derived from an EMBL/GenBank/DDBJ whole genome shotgun (WGS) entry which is preliminary data.</text>
</comment>
<evidence type="ECO:0000313" key="2">
    <source>
        <dbReference type="Proteomes" id="UP000011770"/>
    </source>
</evidence>
<dbReference type="EMBL" id="AHOR02000040">
    <property type="protein sequence ID" value="EMF81109.1"/>
    <property type="molecule type" value="Genomic_DNA"/>
</dbReference>